<dbReference type="Pfam" id="PF13604">
    <property type="entry name" value="AAA_30"/>
    <property type="match status" value="1"/>
</dbReference>
<dbReference type="CDD" id="cd18809">
    <property type="entry name" value="SF1_C_RecD"/>
    <property type="match status" value="1"/>
</dbReference>
<evidence type="ECO:0000256" key="1">
    <source>
        <dbReference type="ARBA" id="ARBA00022741"/>
    </source>
</evidence>
<dbReference type="AlphaFoldDB" id="A0A6J4SAA8"/>
<dbReference type="Gene3D" id="2.30.30.940">
    <property type="match status" value="1"/>
</dbReference>
<evidence type="ECO:0000256" key="2">
    <source>
        <dbReference type="ARBA" id="ARBA00022840"/>
    </source>
</evidence>
<reference evidence="3" key="1">
    <citation type="submission" date="2020-02" db="EMBL/GenBank/DDBJ databases">
        <authorList>
            <person name="Meier V. D."/>
        </authorList>
    </citation>
    <scope>NUCLEOTIDE SEQUENCE</scope>
    <source>
        <strain evidence="3">AVDCRST_MAG67</strain>
    </source>
</reference>
<dbReference type="GO" id="GO:0005524">
    <property type="term" value="F:ATP binding"/>
    <property type="evidence" value="ECO:0007669"/>
    <property type="project" value="UniProtKB-KW"/>
</dbReference>
<dbReference type="PANTHER" id="PTHR43788">
    <property type="entry name" value="DNA2/NAM7 HELICASE FAMILY MEMBER"/>
    <property type="match status" value="1"/>
</dbReference>
<proteinExistence type="predicted"/>
<keyword evidence="1" id="KW-0547">Nucleotide-binding</keyword>
<dbReference type="EMBL" id="CADCVQ010000059">
    <property type="protein sequence ID" value="CAA9489101.1"/>
    <property type="molecule type" value="Genomic_DNA"/>
</dbReference>
<dbReference type="CDD" id="cd17933">
    <property type="entry name" value="DEXSc_RecD-like"/>
    <property type="match status" value="1"/>
</dbReference>
<dbReference type="GO" id="GO:0003678">
    <property type="term" value="F:DNA helicase activity"/>
    <property type="evidence" value="ECO:0007669"/>
    <property type="project" value="UniProtKB-ARBA"/>
</dbReference>
<dbReference type="PANTHER" id="PTHR43788:SF6">
    <property type="entry name" value="DNA HELICASE B"/>
    <property type="match status" value="1"/>
</dbReference>
<dbReference type="Gene3D" id="3.40.50.300">
    <property type="entry name" value="P-loop containing nucleotide triphosphate hydrolases"/>
    <property type="match status" value="2"/>
</dbReference>
<organism evidence="3">
    <name type="scientific">uncultured Solirubrobacteraceae bacterium</name>
    <dbReference type="NCBI Taxonomy" id="1162706"/>
    <lineage>
        <taxon>Bacteria</taxon>
        <taxon>Bacillati</taxon>
        <taxon>Actinomycetota</taxon>
        <taxon>Thermoleophilia</taxon>
        <taxon>Solirubrobacterales</taxon>
        <taxon>Solirubrobacteraceae</taxon>
        <taxon>environmental samples</taxon>
    </lineage>
</organism>
<gene>
    <name evidence="3" type="ORF">AVDCRST_MAG67-1231</name>
</gene>
<keyword evidence="2" id="KW-0067">ATP-binding</keyword>
<sequence>MSAAVNARPTLSDEQRRLVNALARSGDGVQVIRAAAGTGKTFALDAAREAWHTSGVPVLGCALSARAACELRDQGGVDATTIAGLRRAFERGIELAPGSVLIVDEAGMAGTRDLAVLADAAELAHTKLVLVGDDRQLPEIEAGGAFRALARRLGAIELHEVHRQREPWDRDALAALRRGDVERFAVAYHAHGRGIAAPNADAARAALVNDWWRAHKAGERALMIAHRRADVADLNRRARALLRDTGRVGPDVAGAGGRPFGVGDRVVTTRNERRLAVVNGQAGALTGHDGDRVRVELDAGRHADLPASYAQEHLGQAYATTAHRAQGATVDRAFVLGSDELHREWGYTALSRHRHEARFYVATGCEFLNKAPEPLRDGDVPIHVAQLLRDSRAERLALDRASRDSGLGLGP</sequence>
<name>A0A6J4SAA8_9ACTN</name>
<protein>
    <submittedName>
        <fullName evidence="3">Uncharacterized protein</fullName>
    </submittedName>
</protein>
<dbReference type="InterPro" id="IPR027417">
    <property type="entry name" value="P-loop_NTPase"/>
</dbReference>
<dbReference type="InterPro" id="IPR050534">
    <property type="entry name" value="Coronavir_polyprotein_1ab"/>
</dbReference>
<accession>A0A6J4SAA8</accession>
<evidence type="ECO:0000313" key="3">
    <source>
        <dbReference type="EMBL" id="CAA9489101.1"/>
    </source>
</evidence>
<dbReference type="SUPFAM" id="SSF52540">
    <property type="entry name" value="P-loop containing nucleoside triphosphate hydrolases"/>
    <property type="match status" value="2"/>
</dbReference>